<organism evidence="2 3">
    <name type="scientific">Streptomyces antimicrobicus</name>
    <dbReference type="NCBI Taxonomy" id="2883108"/>
    <lineage>
        <taxon>Bacteria</taxon>
        <taxon>Bacillati</taxon>
        <taxon>Actinomycetota</taxon>
        <taxon>Actinomycetes</taxon>
        <taxon>Kitasatosporales</taxon>
        <taxon>Streptomycetaceae</taxon>
        <taxon>Streptomyces</taxon>
    </lineage>
</organism>
<accession>A0ABS8B4F2</accession>
<evidence type="ECO:0000256" key="1">
    <source>
        <dbReference type="SAM" id="MobiDB-lite"/>
    </source>
</evidence>
<gene>
    <name evidence="2" type="ORF">LG632_08820</name>
</gene>
<evidence type="ECO:0000313" key="3">
    <source>
        <dbReference type="Proteomes" id="UP001199054"/>
    </source>
</evidence>
<dbReference type="RefSeq" id="WP_226726309.1">
    <property type="nucleotide sequence ID" value="NZ_JAJAUY010000023.1"/>
</dbReference>
<proteinExistence type="predicted"/>
<protein>
    <submittedName>
        <fullName evidence="2">DNA (Cytosine-5-)-methyltransferase</fullName>
    </submittedName>
</protein>
<dbReference type="EMBL" id="JAJAUY010000023">
    <property type="protein sequence ID" value="MCB5179489.1"/>
    <property type="molecule type" value="Genomic_DNA"/>
</dbReference>
<feature type="compositionally biased region" description="Basic and acidic residues" evidence="1">
    <location>
        <begin position="1"/>
        <end position="14"/>
    </location>
</feature>
<feature type="region of interest" description="Disordered" evidence="1">
    <location>
        <begin position="1"/>
        <end position="42"/>
    </location>
</feature>
<evidence type="ECO:0000313" key="2">
    <source>
        <dbReference type="EMBL" id="MCB5179489.1"/>
    </source>
</evidence>
<name>A0ABS8B4F2_9ACTN</name>
<reference evidence="2 3" key="1">
    <citation type="submission" date="2021-10" db="EMBL/GenBank/DDBJ databases">
        <title>Streptomyces sp. strain SMC 277, a novel streptomycete isolated from soil.</title>
        <authorList>
            <person name="Chanama M."/>
        </authorList>
    </citation>
    <scope>NUCLEOTIDE SEQUENCE [LARGE SCALE GENOMIC DNA]</scope>
    <source>
        <strain evidence="2 3">SMC 277</strain>
    </source>
</reference>
<keyword evidence="3" id="KW-1185">Reference proteome</keyword>
<sequence length="163" mass="17775">MARLWPRDKSEKLFKTPTANLSRNGAPQHPEKRKQGGHGPTLEDEACHLLNVEPGADYGGDFSPSEWWGDFAPAVRRWEVLTGQPAPVPVEFGPRGGLRLAPRFAEWLMGIVSGWITKVEGLDRSAQLKAIGDGVVPQQAYAAFAHLLGEMERGRHEGLGGTA</sequence>
<dbReference type="Proteomes" id="UP001199054">
    <property type="component" value="Unassembled WGS sequence"/>
</dbReference>
<comment type="caution">
    <text evidence="2">The sequence shown here is derived from an EMBL/GenBank/DDBJ whole genome shotgun (WGS) entry which is preliminary data.</text>
</comment>